<keyword evidence="7" id="KW-0472">Membrane</keyword>
<accession>A0A1J1J649</accession>
<evidence type="ECO:0000256" key="8">
    <source>
        <dbReference type="ARBA" id="ARBA00023180"/>
    </source>
</evidence>
<comment type="similarity">
    <text evidence="3">Belongs to the CD36 family.</text>
</comment>
<evidence type="ECO:0000256" key="5">
    <source>
        <dbReference type="ARBA" id="ARBA00022692"/>
    </source>
</evidence>
<dbReference type="PANTHER" id="PTHR11923">
    <property type="entry name" value="SCAVENGER RECEPTOR CLASS B TYPE-1 SR-B1"/>
    <property type="match status" value="1"/>
</dbReference>
<keyword evidence="6" id="KW-1133">Transmembrane helix</keyword>
<keyword evidence="8" id="KW-0325">Glycoprotein</keyword>
<evidence type="ECO:0000256" key="3">
    <source>
        <dbReference type="ARBA" id="ARBA00010532"/>
    </source>
</evidence>
<comment type="function">
    <text evidence="1">Plays an olfactory role that is not restricted to pheromone sensitivity.</text>
</comment>
<dbReference type="GO" id="GO:0005737">
    <property type="term" value="C:cytoplasm"/>
    <property type="evidence" value="ECO:0007669"/>
    <property type="project" value="TreeGrafter"/>
</dbReference>
<evidence type="ECO:0000256" key="6">
    <source>
        <dbReference type="ARBA" id="ARBA00022989"/>
    </source>
</evidence>
<keyword evidence="5" id="KW-0812">Transmembrane</keyword>
<dbReference type="STRING" id="568069.A0A1J1J649"/>
<keyword evidence="4" id="KW-1003">Cell membrane</keyword>
<name>A0A1J1J649_9DIPT</name>
<dbReference type="PANTHER" id="PTHR11923:SF50">
    <property type="entry name" value="GH19047P"/>
    <property type="match status" value="1"/>
</dbReference>
<proteinExistence type="inferred from homology"/>
<evidence type="ECO:0000256" key="2">
    <source>
        <dbReference type="ARBA" id="ARBA00004236"/>
    </source>
</evidence>
<reference evidence="9 10" key="1">
    <citation type="submission" date="2015-04" db="EMBL/GenBank/DDBJ databases">
        <authorList>
            <person name="Syromyatnikov M.Y."/>
            <person name="Popov V.N."/>
        </authorList>
    </citation>
    <scope>NUCLEOTIDE SEQUENCE [LARGE SCALE GENOMIC DNA]</scope>
</reference>
<gene>
    <name evidence="9" type="ORF">CLUMA_CG021030</name>
</gene>
<evidence type="ECO:0000313" key="9">
    <source>
        <dbReference type="EMBL" id="CRL07871.1"/>
    </source>
</evidence>
<evidence type="ECO:0000256" key="7">
    <source>
        <dbReference type="ARBA" id="ARBA00023136"/>
    </source>
</evidence>
<sequence length="357" mass="40969">MTFILLNCTNIYNRVLIEKIVLYNNSEMLEYWAHPPVDIIIKVHVFNYTNIFQVLNGTEKKIKLDEVGPYVYREHIEKTQLVFEDNKITFNENRSHIFLPELSGNFREDDVVIVPNLPLVSGIPNVKSLGFFAEIGFKTILAATKPREFHNLTISKYFMGYNDDFMNVISKIKWDFNPNDVGILAPRRGMTKKNITVFSGTTDVNTVGETFALGGKTMLDVWKTKDCNKVGGSDGVIYGPKSVQNKENLQVYLPEFCRSLPLVFNKEERTEEGYRAYRYIAPQGSFSTSKPHLENEFYCELKNTKEKQIDGVLDVSGCIDGTPPIFISHPHFMEGSEELFSNFEDFQSLYMEYQGCN</sequence>
<dbReference type="Proteomes" id="UP000183832">
    <property type="component" value="Unassembled WGS sequence"/>
</dbReference>
<dbReference type="Pfam" id="PF01130">
    <property type="entry name" value="CD36"/>
    <property type="match status" value="1"/>
</dbReference>
<dbReference type="OrthoDB" id="18585at2759"/>
<evidence type="ECO:0000256" key="4">
    <source>
        <dbReference type="ARBA" id="ARBA00022475"/>
    </source>
</evidence>
<dbReference type="InterPro" id="IPR002159">
    <property type="entry name" value="CD36_fam"/>
</dbReference>
<keyword evidence="10" id="KW-1185">Reference proteome</keyword>
<dbReference type="GO" id="GO:0005886">
    <property type="term" value="C:plasma membrane"/>
    <property type="evidence" value="ECO:0007669"/>
    <property type="project" value="UniProtKB-SubCell"/>
</dbReference>
<dbReference type="GO" id="GO:0005044">
    <property type="term" value="F:scavenger receptor activity"/>
    <property type="evidence" value="ECO:0007669"/>
    <property type="project" value="TreeGrafter"/>
</dbReference>
<evidence type="ECO:0000313" key="10">
    <source>
        <dbReference type="Proteomes" id="UP000183832"/>
    </source>
</evidence>
<dbReference type="AlphaFoldDB" id="A0A1J1J649"/>
<comment type="subcellular location">
    <subcellularLocation>
        <location evidence="2">Cell membrane</location>
    </subcellularLocation>
</comment>
<organism evidence="9 10">
    <name type="scientific">Clunio marinus</name>
    <dbReference type="NCBI Taxonomy" id="568069"/>
    <lineage>
        <taxon>Eukaryota</taxon>
        <taxon>Metazoa</taxon>
        <taxon>Ecdysozoa</taxon>
        <taxon>Arthropoda</taxon>
        <taxon>Hexapoda</taxon>
        <taxon>Insecta</taxon>
        <taxon>Pterygota</taxon>
        <taxon>Neoptera</taxon>
        <taxon>Endopterygota</taxon>
        <taxon>Diptera</taxon>
        <taxon>Nematocera</taxon>
        <taxon>Chironomoidea</taxon>
        <taxon>Chironomidae</taxon>
        <taxon>Clunio</taxon>
    </lineage>
</organism>
<dbReference type="PRINTS" id="PR01609">
    <property type="entry name" value="CD36FAMILY"/>
</dbReference>
<protein>
    <submittedName>
        <fullName evidence="9">CLUMA_CG021030, isoform A</fullName>
    </submittedName>
</protein>
<evidence type="ECO:0000256" key="1">
    <source>
        <dbReference type="ARBA" id="ARBA00003156"/>
    </source>
</evidence>
<dbReference type="EMBL" id="CVRI01000074">
    <property type="protein sequence ID" value="CRL07871.1"/>
    <property type="molecule type" value="Genomic_DNA"/>
</dbReference>